<sequence>MCHVSKDLTFSVVPVAAINPALLQQSNLLNLSKPSTRLSPFRKIAKSARINLNRYWGLLSQKQQQRKSGSVSSSVSSVMSLDFDFSAEEEQNRINELLEAQANAEEQNSINSQIEYDSSPEQPRRLFVRQRALMSSVSSSISSSSSCPYNTDFDTISQDSVFF</sequence>
<dbReference type="Proteomes" id="UP000198287">
    <property type="component" value="Unassembled WGS sequence"/>
</dbReference>
<evidence type="ECO:0000313" key="1">
    <source>
        <dbReference type="EMBL" id="OXA57849.1"/>
    </source>
</evidence>
<keyword evidence="2" id="KW-1185">Reference proteome</keyword>
<dbReference type="AlphaFoldDB" id="A0A226EK62"/>
<dbReference type="EMBL" id="LNIX01000003">
    <property type="protein sequence ID" value="OXA57849.1"/>
    <property type="molecule type" value="Genomic_DNA"/>
</dbReference>
<protein>
    <submittedName>
        <fullName evidence="1">Uncharacterized protein</fullName>
    </submittedName>
</protein>
<organism evidence="1 2">
    <name type="scientific">Folsomia candida</name>
    <name type="common">Springtail</name>
    <dbReference type="NCBI Taxonomy" id="158441"/>
    <lineage>
        <taxon>Eukaryota</taxon>
        <taxon>Metazoa</taxon>
        <taxon>Ecdysozoa</taxon>
        <taxon>Arthropoda</taxon>
        <taxon>Hexapoda</taxon>
        <taxon>Collembola</taxon>
        <taxon>Entomobryomorpha</taxon>
        <taxon>Isotomoidea</taxon>
        <taxon>Isotomidae</taxon>
        <taxon>Proisotominae</taxon>
        <taxon>Folsomia</taxon>
    </lineage>
</organism>
<accession>A0A226EK62</accession>
<reference evidence="1 2" key="1">
    <citation type="submission" date="2015-12" db="EMBL/GenBank/DDBJ databases">
        <title>The genome of Folsomia candida.</title>
        <authorList>
            <person name="Faddeeva A."/>
            <person name="Derks M.F."/>
            <person name="Anvar Y."/>
            <person name="Smit S."/>
            <person name="Van Straalen N."/>
            <person name="Roelofs D."/>
        </authorList>
    </citation>
    <scope>NUCLEOTIDE SEQUENCE [LARGE SCALE GENOMIC DNA]</scope>
    <source>
        <strain evidence="1 2">VU population</strain>
        <tissue evidence="1">Whole body</tissue>
    </source>
</reference>
<name>A0A226EK62_FOLCA</name>
<dbReference type="OMA" id="HINEMLE"/>
<proteinExistence type="predicted"/>
<evidence type="ECO:0000313" key="2">
    <source>
        <dbReference type="Proteomes" id="UP000198287"/>
    </source>
</evidence>
<comment type="caution">
    <text evidence="1">The sequence shown here is derived from an EMBL/GenBank/DDBJ whole genome shotgun (WGS) entry which is preliminary data.</text>
</comment>
<gene>
    <name evidence="1" type="ORF">Fcan01_07696</name>
</gene>